<dbReference type="AlphaFoldDB" id="A0A6J4JZP6"/>
<evidence type="ECO:0000313" key="2">
    <source>
        <dbReference type="EMBL" id="CAA9291960.1"/>
    </source>
</evidence>
<evidence type="ECO:0000256" key="1">
    <source>
        <dbReference type="SAM" id="MobiDB-lite"/>
    </source>
</evidence>
<evidence type="ECO:0008006" key="3">
    <source>
        <dbReference type="Google" id="ProtNLM"/>
    </source>
</evidence>
<feature type="compositionally biased region" description="Low complexity" evidence="1">
    <location>
        <begin position="1"/>
        <end position="11"/>
    </location>
</feature>
<name>A0A6J4JZP6_9BACT</name>
<reference evidence="2" key="1">
    <citation type="submission" date="2020-02" db="EMBL/GenBank/DDBJ databases">
        <authorList>
            <person name="Meier V. D."/>
        </authorList>
    </citation>
    <scope>NUCLEOTIDE SEQUENCE</scope>
    <source>
        <strain evidence="2">AVDCRST_MAG11</strain>
    </source>
</reference>
<gene>
    <name evidence="2" type="ORF">AVDCRST_MAG11-178</name>
</gene>
<feature type="non-terminal residue" evidence="2">
    <location>
        <position position="1"/>
    </location>
</feature>
<dbReference type="EMBL" id="CADCTU010000043">
    <property type="protein sequence ID" value="CAA9291960.1"/>
    <property type="molecule type" value="Genomic_DNA"/>
</dbReference>
<organism evidence="2">
    <name type="scientific">uncultured Gemmatimonadaceae bacterium</name>
    <dbReference type="NCBI Taxonomy" id="246130"/>
    <lineage>
        <taxon>Bacteria</taxon>
        <taxon>Pseudomonadati</taxon>
        <taxon>Gemmatimonadota</taxon>
        <taxon>Gemmatimonadia</taxon>
        <taxon>Gemmatimonadales</taxon>
        <taxon>Gemmatimonadaceae</taxon>
        <taxon>environmental samples</taxon>
    </lineage>
</organism>
<feature type="region of interest" description="Disordered" evidence="1">
    <location>
        <begin position="1"/>
        <end position="27"/>
    </location>
</feature>
<sequence>EPASTAADTPAPAAPPTARPTDAAGGSRRAIGAGTVLAFTTQARICTATNAPGDKIVATLDAPTTGSNGFTLPAGTKAVLELATVERDAGGNPTGLTFRVRNLDDGSVAYQAAGEVTTTDSLRRTRANRNPAGDRRKVVGGAVLGAVIGQVLGKDTKGTVIGAAAGGAIGAAGAARGARYEACLPEGAKVQLRLSQPIVP</sequence>
<protein>
    <recommendedName>
        <fullName evidence="3">Glycine zipper 2TM domain-containing protein</fullName>
    </recommendedName>
</protein>
<proteinExistence type="predicted"/>
<accession>A0A6J4JZP6</accession>